<organism evidence="2 3">
    <name type="scientific">Musa troglodytarum</name>
    <name type="common">fe'i banana</name>
    <dbReference type="NCBI Taxonomy" id="320322"/>
    <lineage>
        <taxon>Eukaryota</taxon>
        <taxon>Viridiplantae</taxon>
        <taxon>Streptophyta</taxon>
        <taxon>Embryophyta</taxon>
        <taxon>Tracheophyta</taxon>
        <taxon>Spermatophyta</taxon>
        <taxon>Magnoliopsida</taxon>
        <taxon>Liliopsida</taxon>
        <taxon>Zingiberales</taxon>
        <taxon>Musaceae</taxon>
        <taxon>Musa</taxon>
    </lineage>
</organism>
<gene>
    <name evidence="2" type="ORF">MUK42_31479</name>
</gene>
<reference evidence="2" key="1">
    <citation type="submission" date="2022-05" db="EMBL/GenBank/DDBJ databases">
        <title>The Musa troglodytarum L. genome provides insights into the mechanism of non-climacteric behaviour and enrichment of carotenoids.</title>
        <authorList>
            <person name="Wang J."/>
        </authorList>
    </citation>
    <scope>NUCLEOTIDE SEQUENCE</scope>
    <source>
        <tissue evidence="2">Leaf</tissue>
    </source>
</reference>
<dbReference type="Proteomes" id="UP001055439">
    <property type="component" value="Chromosome 4"/>
</dbReference>
<keyword evidence="3" id="KW-1185">Reference proteome</keyword>
<feature type="compositionally biased region" description="Low complexity" evidence="1">
    <location>
        <begin position="109"/>
        <end position="122"/>
    </location>
</feature>
<feature type="region of interest" description="Disordered" evidence="1">
    <location>
        <begin position="96"/>
        <end position="127"/>
    </location>
</feature>
<dbReference type="OrthoDB" id="666348at2759"/>
<dbReference type="AlphaFoldDB" id="A0A9E7JXX6"/>
<dbReference type="EMBL" id="CP097506">
    <property type="protein sequence ID" value="URD96390.1"/>
    <property type="molecule type" value="Genomic_DNA"/>
</dbReference>
<dbReference type="PANTHER" id="PTHR33167">
    <property type="entry name" value="TRANSCRIPTION FACTOR, PUTATIVE (DUF863)-RELATED"/>
    <property type="match status" value="1"/>
</dbReference>
<dbReference type="EMBL" id="CP097506">
    <property type="protein sequence ID" value="URD96391.1"/>
    <property type="molecule type" value="Genomic_DNA"/>
</dbReference>
<accession>A0A9E7JXX6</accession>
<proteinExistence type="predicted"/>
<protein>
    <submittedName>
        <fullName evidence="2">Uncharacterized protein</fullName>
    </submittedName>
</protein>
<evidence type="ECO:0000256" key="1">
    <source>
        <dbReference type="SAM" id="MobiDB-lite"/>
    </source>
</evidence>
<evidence type="ECO:0000313" key="3">
    <source>
        <dbReference type="Proteomes" id="UP001055439"/>
    </source>
</evidence>
<evidence type="ECO:0000313" key="2">
    <source>
        <dbReference type="EMBL" id="URD96391.1"/>
    </source>
</evidence>
<dbReference type="PANTHER" id="PTHR33167:SF26">
    <property type="entry name" value="EXPRESSED PROTEIN"/>
    <property type="match status" value="1"/>
</dbReference>
<sequence length="188" mass="21676">MTRYMQQTDKEYVKIAMLKQGEIFRYQVHELHRLYRIQQQLMGDMKIAEMKRQKGRTRADTELLDAEDETGPRRILDAGVVLDAAEESDLELTLATGSGGARRKKKDASLTSDSAASFSSSSNEYGNMNMKRNRNEWVLHQVADESTRFGCDGKSRFDSEEQMRKDGMKQPHWLFPRSKRDMLVSFGL</sequence>
<name>A0A9E7JXX6_9LILI</name>